<dbReference type="GeneID" id="22914299"/>
<gene>
    <name evidence="1" type="ORF">GNI_122320</name>
</gene>
<dbReference type="eggNOG" id="ENOG502RXMS">
    <property type="taxonomic scope" value="Eukaryota"/>
</dbReference>
<keyword evidence="1" id="KW-0966">Cell projection</keyword>
<dbReference type="RefSeq" id="XP_011131878.1">
    <property type="nucleotide sequence ID" value="XM_011133576.1"/>
</dbReference>
<organism evidence="1 2">
    <name type="scientific">Gregarina niphandrodes</name>
    <name type="common">Septate eugregarine</name>
    <dbReference type="NCBI Taxonomy" id="110365"/>
    <lineage>
        <taxon>Eukaryota</taxon>
        <taxon>Sar</taxon>
        <taxon>Alveolata</taxon>
        <taxon>Apicomplexa</taxon>
        <taxon>Conoidasida</taxon>
        <taxon>Gregarinasina</taxon>
        <taxon>Eugregarinorida</taxon>
        <taxon>Gregarinidae</taxon>
        <taxon>Gregarina</taxon>
    </lineage>
</organism>
<sequence length="224" mass="25495">MTKEDNLRLEVDPECVERYFVAPSSDDRLVLDGDGRRVPASPAEFLKYVREQCGELVDGYAPFCKHLFVPCPYSLLPSSVPIEYTAARTRVHPDGGPGSGDKLLPVYTDYVARRTSELPVLVRYVKAEDVLGQCCRAKFIDCILYSRVQMIKEYEAMHMDPAQLPDCDWLVISLKYQNENHETPMQPITMLRNTLIEEGGSGVSLDREKYAQSVAYWKEHIEVL</sequence>
<proteinExistence type="predicted"/>
<dbReference type="PANTHER" id="PTHR38666">
    <property type="match status" value="1"/>
</dbReference>
<accession>A0A023B2D9</accession>
<dbReference type="OMA" id="WKEHIEV"/>
<evidence type="ECO:0000313" key="1">
    <source>
        <dbReference type="EMBL" id="EZG52968.1"/>
    </source>
</evidence>
<dbReference type="PANTHER" id="PTHR38666:SF2">
    <property type="entry name" value="FLAGELLAR ASSOCIATED PROTEIN"/>
    <property type="match status" value="1"/>
</dbReference>
<keyword evidence="2" id="KW-1185">Reference proteome</keyword>
<dbReference type="OrthoDB" id="415460at2759"/>
<keyword evidence="1" id="KW-0282">Flagellum</keyword>
<reference evidence="1" key="1">
    <citation type="submission" date="2013-12" db="EMBL/GenBank/DDBJ databases">
        <authorList>
            <person name="Omoto C.K."/>
            <person name="Sibley D."/>
            <person name="Venepally P."/>
            <person name="Hadjithomas M."/>
            <person name="Karamycheva S."/>
            <person name="Brunk B."/>
            <person name="Roos D."/>
            <person name="Caler E."/>
            <person name="Lorenzi H."/>
        </authorList>
    </citation>
    <scope>NUCLEOTIDE SEQUENCE</scope>
</reference>
<evidence type="ECO:0000313" key="2">
    <source>
        <dbReference type="Proteomes" id="UP000019763"/>
    </source>
</evidence>
<dbReference type="Pfam" id="PF11539">
    <property type="entry name" value="DUF3228"/>
    <property type="match status" value="2"/>
</dbReference>
<dbReference type="Proteomes" id="UP000019763">
    <property type="component" value="Unassembled WGS sequence"/>
</dbReference>
<name>A0A023B2D9_GRENI</name>
<protein>
    <submittedName>
        <fullName evidence="1">Flagellar associated protein</fullName>
    </submittedName>
</protein>
<dbReference type="EMBL" id="AFNH02000913">
    <property type="protein sequence ID" value="EZG52968.1"/>
    <property type="molecule type" value="Genomic_DNA"/>
</dbReference>
<dbReference type="VEuPathDB" id="CryptoDB:GNI_122320"/>
<keyword evidence="1" id="KW-0969">Cilium</keyword>
<comment type="caution">
    <text evidence="1">The sequence shown here is derived from an EMBL/GenBank/DDBJ whole genome shotgun (WGS) entry which is preliminary data.</text>
</comment>
<dbReference type="InterPro" id="IPR021610">
    <property type="entry name" value="DUF3228"/>
</dbReference>
<dbReference type="AlphaFoldDB" id="A0A023B2D9"/>
<dbReference type="Gene3D" id="3.30.2310.50">
    <property type="entry name" value="Protein of unknown function (DUF3228), domain 1"/>
    <property type="match status" value="2"/>
</dbReference>